<evidence type="ECO:0000259" key="6">
    <source>
        <dbReference type="Pfam" id="PF00732"/>
    </source>
</evidence>
<evidence type="ECO:0000256" key="5">
    <source>
        <dbReference type="PIRSR" id="PIRSR028937-1"/>
    </source>
</evidence>
<protein>
    <submittedName>
        <fullName evidence="8">Uncharacterized protein</fullName>
    </submittedName>
</protein>
<keyword evidence="9" id="KW-1185">Reference proteome</keyword>
<evidence type="ECO:0000256" key="3">
    <source>
        <dbReference type="ARBA" id="ARBA00022827"/>
    </source>
</evidence>
<dbReference type="RefSeq" id="XP_035345789.1">
    <property type="nucleotide sequence ID" value="XM_035489896.1"/>
</dbReference>
<dbReference type="SUPFAM" id="SSF51905">
    <property type="entry name" value="FAD/NAD(P)-binding domain"/>
    <property type="match status" value="1"/>
</dbReference>
<reference evidence="9" key="1">
    <citation type="submission" date="2020-06" db="EMBL/GenBank/DDBJ databases">
        <title>A chromosome-scale genome assembly of Talaromyces rugulosus W13939.</title>
        <authorList>
            <person name="Wang B."/>
            <person name="Guo L."/>
            <person name="Ye K."/>
            <person name="Wang L."/>
        </authorList>
    </citation>
    <scope>NUCLEOTIDE SEQUENCE [LARGE SCALE GENOMIC DNA]</scope>
    <source>
        <strain evidence="9">W13939</strain>
    </source>
</reference>
<comment type="similarity">
    <text evidence="1">Belongs to the GMC oxidoreductase family.</text>
</comment>
<dbReference type="Pfam" id="PF05199">
    <property type="entry name" value="GMC_oxred_C"/>
    <property type="match status" value="1"/>
</dbReference>
<name>A0A7H8R1P3_TALRU</name>
<dbReference type="InterPro" id="IPR036188">
    <property type="entry name" value="FAD/NAD-bd_sf"/>
</dbReference>
<keyword evidence="2" id="KW-0285">Flavoprotein</keyword>
<dbReference type="GeneID" id="55994242"/>
<dbReference type="PANTHER" id="PTHR46056">
    <property type="entry name" value="LONG-CHAIN-ALCOHOL OXIDASE"/>
    <property type="match status" value="1"/>
</dbReference>
<dbReference type="GO" id="GO:0046577">
    <property type="term" value="F:long-chain-alcohol oxidase activity"/>
    <property type="evidence" value="ECO:0007669"/>
    <property type="project" value="UniProtKB-EC"/>
</dbReference>
<sequence length="763" mass="82589">MTTILDPPRPALPKNDVLSPSQWETLLSLADTIIPSVRPKGAGNARQNFILDDVDAAKTAEDIQSTIVETGVSADLAVQYLEESATSVSGFKESLALLLGKYTPSDQVRGIRFILSALDIPPFALVLTRSPTPFRLQPLETRLTIYRGWGTSYLPALRNLHKSLSALFTKTWVTLSPSFSKVIGFPRVPVRYAPPAGDGFPFEFIQIPPGDQGTKSIEPHTLETDVVVIGSGCGGGVTAKNLAEAGHNVIVVEQGYHFSPRHFPMAMDDGGHHLFANGGAVSTDDGSCAVATGQTWGGGGTVNWSASLQLPAYVRKDWAARGLSLFESGNFQASLDRVCDFMGVSMEFIDHNHANRVTLEGARKLGYAAKPVPQNTGHKKHYCGYCSMGCETSEKQGPAVSWLPAAARAGATFLEGFWVKSLLFEAGGSNTRVTGVKGVWTSRDEHLGTGGQPITRRKVVIKAKKVVVSCGTLQSPLLLMRSGLKNPHIGRHLYLHPVTIVAAVFDHVTRPWEGSILTSVVTEFENLDGEGHGVKVENCAFLPHFILPLLPWDGPVEFKRLATKVQNMAGFISVPRDRDTGRAYPDSTDGRLRINYTPSKFDRKHIFEGVIASAKISYICGAKEIHCTSPEVPPFIREEASQEASTDGLSSTDDQGINDPAFQAWLKQIRDTAARSRAGPLDPARTTFPVAHQMGSCRMGVSPRKSVVDPEGQVWGVEGLYVADASVFPTASGVNPMITNMATADWISRGISRHIKRDQGSKL</sequence>
<dbReference type="GO" id="GO:0016020">
    <property type="term" value="C:membrane"/>
    <property type="evidence" value="ECO:0007669"/>
    <property type="project" value="UniProtKB-SubCell"/>
</dbReference>
<dbReference type="Proteomes" id="UP000509510">
    <property type="component" value="Chromosome III"/>
</dbReference>
<dbReference type="KEGG" id="trg:TRUGW13939_06748"/>
<keyword evidence="3" id="KW-0274">FAD</keyword>
<dbReference type="OrthoDB" id="269227at2759"/>
<dbReference type="EMBL" id="CP055900">
    <property type="protein sequence ID" value="QKX59611.1"/>
    <property type="molecule type" value="Genomic_DNA"/>
</dbReference>
<dbReference type="Pfam" id="PF00732">
    <property type="entry name" value="GMC_oxred_N"/>
    <property type="match status" value="1"/>
</dbReference>
<gene>
    <name evidence="8" type="ORF">TRUGW13939_06748</name>
</gene>
<proteinExistence type="inferred from homology"/>
<organism evidence="8 9">
    <name type="scientific">Talaromyces rugulosus</name>
    <name type="common">Penicillium rugulosum</name>
    <dbReference type="NCBI Taxonomy" id="121627"/>
    <lineage>
        <taxon>Eukaryota</taxon>
        <taxon>Fungi</taxon>
        <taxon>Dikarya</taxon>
        <taxon>Ascomycota</taxon>
        <taxon>Pezizomycotina</taxon>
        <taxon>Eurotiomycetes</taxon>
        <taxon>Eurotiomycetidae</taxon>
        <taxon>Eurotiales</taxon>
        <taxon>Trichocomaceae</taxon>
        <taxon>Talaromyces</taxon>
        <taxon>Talaromyces sect. Islandici</taxon>
    </lineage>
</organism>
<evidence type="ECO:0000259" key="7">
    <source>
        <dbReference type="Pfam" id="PF05199"/>
    </source>
</evidence>
<dbReference type="Gene3D" id="3.50.50.60">
    <property type="entry name" value="FAD/NAD(P)-binding domain"/>
    <property type="match status" value="2"/>
</dbReference>
<evidence type="ECO:0000256" key="1">
    <source>
        <dbReference type="ARBA" id="ARBA00010790"/>
    </source>
</evidence>
<evidence type="ECO:0000313" key="8">
    <source>
        <dbReference type="EMBL" id="QKX59611.1"/>
    </source>
</evidence>
<dbReference type="InterPro" id="IPR000172">
    <property type="entry name" value="GMC_OxRdtase_N"/>
</dbReference>
<evidence type="ECO:0000256" key="4">
    <source>
        <dbReference type="ARBA" id="ARBA00023002"/>
    </source>
</evidence>
<evidence type="ECO:0000256" key="2">
    <source>
        <dbReference type="ARBA" id="ARBA00022630"/>
    </source>
</evidence>
<feature type="domain" description="Glucose-methanol-choline oxidoreductase C-terminal" evidence="7">
    <location>
        <begin position="592"/>
        <end position="744"/>
    </location>
</feature>
<keyword evidence="4" id="KW-0560">Oxidoreductase</keyword>
<dbReference type="InterPro" id="IPR007867">
    <property type="entry name" value="GMC_OxRtase_C"/>
</dbReference>
<dbReference type="AlphaFoldDB" id="A0A7H8R1P3"/>
<accession>A0A7H8R1P3</accession>
<feature type="domain" description="Glucose-methanol-choline oxidoreductase N-terminal" evidence="6">
    <location>
        <begin position="273"/>
        <end position="498"/>
    </location>
</feature>
<dbReference type="GO" id="GO:0050660">
    <property type="term" value="F:flavin adenine dinucleotide binding"/>
    <property type="evidence" value="ECO:0007669"/>
    <property type="project" value="InterPro"/>
</dbReference>
<dbReference type="PANTHER" id="PTHR46056:SF12">
    <property type="entry name" value="LONG-CHAIN-ALCOHOL OXIDASE"/>
    <property type="match status" value="1"/>
</dbReference>
<evidence type="ECO:0000313" key="9">
    <source>
        <dbReference type="Proteomes" id="UP000509510"/>
    </source>
</evidence>
<feature type="active site" description="Proton acceptor" evidence="5">
    <location>
        <position position="692"/>
    </location>
</feature>